<dbReference type="Gene3D" id="1.10.110.10">
    <property type="entry name" value="Plant lipid-transfer and hydrophobic proteins"/>
    <property type="match status" value="1"/>
</dbReference>
<keyword evidence="2" id="KW-1015">Disulfide bond</keyword>
<keyword evidence="3" id="KW-0813">Transport</keyword>
<reference evidence="6" key="2">
    <citation type="journal article" date="2023" name="Plants (Basel)">
        <title>Annotation of the Turnera subulata (Passifloraceae) Draft Genome Reveals the S-Locus Evolved after the Divergence of Turneroideae from Passifloroideae in a Stepwise Manner.</title>
        <authorList>
            <person name="Henning P.M."/>
            <person name="Roalson E.H."/>
            <person name="Mir W."/>
            <person name="McCubbin A.G."/>
            <person name="Shore J.S."/>
        </authorList>
    </citation>
    <scope>NUCLEOTIDE SEQUENCE</scope>
    <source>
        <strain evidence="6">F60SS</strain>
    </source>
</reference>
<dbReference type="InterPro" id="IPR016140">
    <property type="entry name" value="Bifunc_inhib/LTP/seed_store"/>
</dbReference>
<gene>
    <name evidence="6" type="ORF">Tsubulata_038158</name>
</gene>
<dbReference type="OrthoDB" id="649864at2759"/>
<keyword evidence="3" id="KW-0446">Lipid-binding</keyword>
<evidence type="ECO:0000313" key="7">
    <source>
        <dbReference type="Proteomes" id="UP001141552"/>
    </source>
</evidence>
<feature type="domain" description="Bifunctional inhibitor/plant lipid transfer protein/seed storage helical" evidence="5">
    <location>
        <begin position="27"/>
        <end position="112"/>
    </location>
</feature>
<evidence type="ECO:0000256" key="1">
    <source>
        <dbReference type="ARBA" id="ARBA00009748"/>
    </source>
</evidence>
<dbReference type="CDD" id="cd01960">
    <property type="entry name" value="nsLTP1"/>
    <property type="match status" value="1"/>
</dbReference>
<name>A0A9Q0G8S8_9ROSI</name>
<comment type="similarity">
    <text evidence="1 3">Belongs to the plant LTP family.</text>
</comment>
<accession>A0A9Q0G8S8</accession>
<keyword evidence="4" id="KW-0732">Signal</keyword>
<dbReference type="PRINTS" id="PR00382">
    <property type="entry name" value="LIPIDTRNSFER"/>
</dbReference>
<dbReference type="InterPro" id="IPR036312">
    <property type="entry name" value="Bifun_inhib/LTP/seed_sf"/>
</dbReference>
<sequence>MKGAVISMLVVLAMVAFVAKPGEAITCADVNSYLASCVPFLTGGAGAPTAACCTGVSKLKDNAVSTADKQAACNCVKAAAAALPTIKDDAASSLPGKCNVPLNIPISKNTNCKE</sequence>
<dbReference type="GO" id="GO:0008289">
    <property type="term" value="F:lipid binding"/>
    <property type="evidence" value="ECO:0007669"/>
    <property type="project" value="UniProtKB-KW"/>
</dbReference>
<comment type="caution">
    <text evidence="6">The sequence shown here is derived from an EMBL/GenBank/DDBJ whole genome shotgun (WGS) entry which is preliminary data.</text>
</comment>
<keyword evidence="7" id="KW-1185">Reference proteome</keyword>
<reference evidence="6" key="1">
    <citation type="submission" date="2022-02" db="EMBL/GenBank/DDBJ databases">
        <authorList>
            <person name="Henning P.M."/>
            <person name="McCubbin A.G."/>
            <person name="Shore J.S."/>
        </authorList>
    </citation>
    <scope>NUCLEOTIDE SEQUENCE</scope>
    <source>
        <strain evidence="6">F60SS</strain>
        <tissue evidence="6">Leaves</tissue>
    </source>
</reference>
<evidence type="ECO:0000256" key="2">
    <source>
        <dbReference type="ARBA" id="ARBA00023157"/>
    </source>
</evidence>
<evidence type="ECO:0000256" key="4">
    <source>
        <dbReference type="SAM" id="SignalP"/>
    </source>
</evidence>
<evidence type="ECO:0000313" key="6">
    <source>
        <dbReference type="EMBL" id="KAJ4845273.1"/>
    </source>
</evidence>
<dbReference type="GO" id="GO:0006869">
    <property type="term" value="P:lipid transport"/>
    <property type="evidence" value="ECO:0007669"/>
    <property type="project" value="InterPro"/>
</dbReference>
<organism evidence="6 7">
    <name type="scientific">Turnera subulata</name>
    <dbReference type="NCBI Taxonomy" id="218843"/>
    <lineage>
        <taxon>Eukaryota</taxon>
        <taxon>Viridiplantae</taxon>
        <taxon>Streptophyta</taxon>
        <taxon>Embryophyta</taxon>
        <taxon>Tracheophyta</taxon>
        <taxon>Spermatophyta</taxon>
        <taxon>Magnoliopsida</taxon>
        <taxon>eudicotyledons</taxon>
        <taxon>Gunneridae</taxon>
        <taxon>Pentapetalae</taxon>
        <taxon>rosids</taxon>
        <taxon>fabids</taxon>
        <taxon>Malpighiales</taxon>
        <taxon>Passifloraceae</taxon>
        <taxon>Turnera</taxon>
    </lineage>
</organism>
<dbReference type="SMART" id="SM00499">
    <property type="entry name" value="AAI"/>
    <property type="match status" value="1"/>
</dbReference>
<dbReference type="InterPro" id="IPR000528">
    <property type="entry name" value="Plant_nsLTP"/>
</dbReference>
<dbReference type="EMBL" id="JAKUCV010001730">
    <property type="protein sequence ID" value="KAJ4845273.1"/>
    <property type="molecule type" value="Genomic_DNA"/>
</dbReference>
<dbReference type="Pfam" id="PF00234">
    <property type="entry name" value="Tryp_alpha_amyl"/>
    <property type="match status" value="1"/>
</dbReference>
<dbReference type="Proteomes" id="UP001141552">
    <property type="component" value="Unassembled WGS sequence"/>
</dbReference>
<dbReference type="PANTHER" id="PTHR33076">
    <property type="entry name" value="NON-SPECIFIC LIPID-TRANSFER PROTEIN 2-RELATED"/>
    <property type="match status" value="1"/>
</dbReference>
<protein>
    <recommendedName>
        <fullName evidence="3">Non-specific lipid-transfer protein</fullName>
    </recommendedName>
</protein>
<feature type="signal peptide" evidence="4">
    <location>
        <begin position="1"/>
        <end position="24"/>
    </location>
</feature>
<feature type="chain" id="PRO_5040177238" description="Non-specific lipid-transfer protein" evidence="4">
    <location>
        <begin position="25"/>
        <end position="114"/>
    </location>
</feature>
<evidence type="ECO:0000259" key="5">
    <source>
        <dbReference type="SMART" id="SM00499"/>
    </source>
</evidence>
<dbReference type="AlphaFoldDB" id="A0A9Q0G8S8"/>
<evidence type="ECO:0000256" key="3">
    <source>
        <dbReference type="RuleBase" id="RU000628"/>
    </source>
</evidence>
<dbReference type="SUPFAM" id="SSF47699">
    <property type="entry name" value="Bifunctional inhibitor/lipid-transfer protein/seed storage 2S albumin"/>
    <property type="match status" value="1"/>
</dbReference>
<comment type="function">
    <text evidence="3">Plant non-specific lipid-transfer proteins transfer phospholipids as well as galactolipids across membranes. May play a role in wax or cutin deposition in the cell walls of expanding epidermal cells and certain secretory tissues.</text>
</comment>
<proteinExistence type="inferred from homology"/>